<dbReference type="AlphaFoldDB" id="A0ABD3QXE0"/>
<sequence>MTPPNESSDRLVVQAAQPTPNNNDAALQRSRQSPLSWKELQSIILSSDLVKLARSPEQQRIYRKGRADIHDNWESIYDYLLCVKFGFEESIAEVSGKKRSRPTFEELQSQWRSGPPSNTQTAMKSRRMVLCLNDYPYYLESGIEHWILWKLGGHVEDEEIERAKLRIVCQCAGVVCDDDGIEMQFLDSFSSGTAPRGECHLNALVHDDSIFLHWVNPPHLKRQVALFEVLLTMPFRIKSLTISVR</sequence>
<protein>
    <submittedName>
        <fullName evidence="1">Uncharacterized protein</fullName>
    </submittedName>
</protein>
<name>A0ABD3QXE0_9STRA</name>
<reference evidence="1 2" key="1">
    <citation type="journal article" date="2020" name="G3 (Bethesda)">
        <title>Improved Reference Genome for Cyclotella cryptica CCMP332, a Model for Cell Wall Morphogenesis, Salinity Adaptation, and Lipid Production in Diatoms (Bacillariophyta).</title>
        <authorList>
            <person name="Roberts W.R."/>
            <person name="Downey K.M."/>
            <person name="Ruck E.C."/>
            <person name="Traller J.C."/>
            <person name="Alverson A.J."/>
        </authorList>
    </citation>
    <scope>NUCLEOTIDE SEQUENCE [LARGE SCALE GENOMIC DNA]</scope>
    <source>
        <strain evidence="1 2">CCMP332</strain>
    </source>
</reference>
<organism evidence="1 2">
    <name type="scientific">Cyclotella cryptica</name>
    <dbReference type="NCBI Taxonomy" id="29204"/>
    <lineage>
        <taxon>Eukaryota</taxon>
        <taxon>Sar</taxon>
        <taxon>Stramenopiles</taxon>
        <taxon>Ochrophyta</taxon>
        <taxon>Bacillariophyta</taxon>
        <taxon>Coscinodiscophyceae</taxon>
        <taxon>Thalassiosirophycidae</taxon>
        <taxon>Stephanodiscales</taxon>
        <taxon>Stephanodiscaceae</taxon>
        <taxon>Cyclotella</taxon>
    </lineage>
</organism>
<evidence type="ECO:0000313" key="1">
    <source>
        <dbReference type="EMBL" id="KAL3805113.1"/>
    </source>
</evidence>
<proteinExistence type="predicted"/>
<dbReference type="InterPro" id="IPR022036">
    <property type="entry name" value="DUF3605"/>
</dbReference>
<dbReference type="PANTHER" id="PTHR35020">
    <property type="entry name" value="N-ACETYLGLUCOSAMINE-INDUCED PROTEIN 1"/>
    <property type="match status" value="1"/>
</dbReference>
<gene>
    <name evidence="1" type="ORF">HJC23_003341</name>
</gene>
<dbReference type="Pfam" id="PF12239">
    <property type="entry name" value="DUF3605"/>
    <property type="match status" value="1"/>
</dbReference>
<dbReference type="PANTHER" id="PTHR35020:SF2">
    <property type="entry name" value="N-ACETYLGLUCOSAMINE-INDUCED PROTEIN 1"/>
    <property type="match status" value="1"/>
</dbReference>
<keyword evidence="2" id="KW-1185">Reference proteome</keyword>
<accession>A0ABD3QXE0</accession>
<comment type="caution">
    <text evidence="1">The sequence shown here is derived from an EMBL/GenBank/DDBJ whole genome shotgun (WGS) entry which is preliminary data.</text>
</comment>
<evidence type="ECO:0000313" key="2">
    <source>
        <dbReference type="Proteomes" id="UP001516023"/>
    </source>
</evidence>
<dbReference type="EMBL" id="JABMIG020000004">
    <property type="protein sequence ID" value="KAL3805113.1"/>
    <property type="molecule type" value="Genomic_DNA"/>
</dbReference>
<dbReference type="Proteomes" id="UP001516023">
    <property type="component" value="Unassembled WGS sequence"/>
</dbReference>